<gene>
    <name evidence="1" type="ORF">LCGC14_1220120</name>
</gene>
<comment type="caution">
    <text evidence="1">The sequence shown here is derived from an EMBL/GenBank/DDBJ whole genome shotgun (WGS) entry which is preliminary data.</text>
</comment>
<organism evidence="1">
    <name type="scientific">marine sediment metagenome</name>
    <dbReference type="NCBI Taxonomy" id="412755"/>
    <lineage>
        <taxon>unclassified sequences</taxon>
        <taxon>metagenomes</taxon>
        <taxon>ecological metagenomes</taxon>
    </lineage>
</organism>
<accession>A0A0F9LYZ4</accession>
<sequence>MADDSRTMNIVNPELRGMPQKDYLQELNIRSHRAGHTTREGGPIPSKIMMIGFGKSKLNVWPRDPVTGELIDD</sequence>
<dbReference type="AlphaFoldDB" id="A0A0F9LYZ4"/>
<dbReference type="EMBL" id="LAZR01006414">
    <property type="protein sequence ID" value="KKM92281.1"/>
    <property type="molecule type" value="Genomic_DNA"/>
</dbReference>
<proteinExistence type="predicted"/>
<name>A0A0F9LYZ4_9ZZZZ</name>
<reference evidence="1" key="1">
    <citation type="journal article" date="2015" name="Nature">
        <title>Complex archaea that bridge the gap between prokaryotes and eukaryotes.</title>
        <authorList>
            <person name="Spang A."/>
            <person name="Saw J.H."/>
            <person name="Jorgensen S.L."/>
            <person name="Zaremba-Niedzwiedzka K."/>
            <person name="Martijn J."/>
            <person name="Lind A.E."/>
            <person name="van Eijk R."/>
            <person name="Schleper C."/>
            <person name="Guy L."/>
            <person name="Ettema T.J."/>
        </authorList>
    </citation>
    <scope>NUCLEOTIDE SEQUENCE</scope>
</reference>
<protein>
    <submittedName>
        <fullName evidence="1">Uncharacterized protein</fullName>
    </submittedName>
</protein>
<evidence type="ECO:0000313" key="1">
    <source>
        <dbReference type="EMBL" id="KKM92281.1"/>
    </source>
</evidence>